<dbReference type="PANTHER" id="PTHR43976:SF16">
    <property type="entry name" value="SHORT-CHAIN DEHYDROGENASE_REDUCTASE FAMILY PROTEIN"/>
    <property type="match status" value="1"/>
</dbReference>
<dbReference type="InterPro" id="IPR002347">
    <property type="entry name" value="SDR_fam"/>
</dbReference>
<evidence type="ECO:0000313" key="5">
    <source>
        <dbReference type="Proteomes" id="UP000030643"/>
    </source>
</evidence>
<dbReference type="InterPro" id="IPR051911">
    <property type="entry name" value="SDR_oxidoreductase"/>
</dbReference>
<dbReference type="Pfam" id="PF00106">
    <property type="entry name" value="adh_short"/>
    <property type="match status" value="1"/>
</dbReference>
<accession>A0A069CTP7</accession>
<dbReference type="EMBL" id="DF820491">
    <property type="protein sequence ID" value="GAK31185.1"/>
    <property type="molecule type" value="Genomic_DNA"/>
</dbReference>
<evidence type="ECO:0000256" key="3">
    <source>
        <dbReference type="RuleBase" id="RU000363"/>
    </source>
</evidence>
<dbReference type="PANTHER" id="PTHR43976">
    <property type="entry name" value="SHORT CHAIN DEHYDROGENASE"/>
    <property type="match status" value="1"/>
</dbReference>
<dbReference type="SUPFAM" id="SSF51735">
    <property type="entry name" value="NAD(P)-binding Rossmann-fold domains"/>
    <property type="match status" value="1"/>
</dbReference>
<name>A0A069CTP7_WEIOS</name>
<dbReference type="GO" id="GO:0016491">
    <property type="term" value="F:oxidoreductase activity"/>
    <property type="evidence" value="ECO:0007669"/>
    <property type="project" value="UniProtKB-KW"/>
</dbReference>
<dbReference type="PRINTS" id="PR00080">
    <property type="entry name" value="SDRFAMILY"/>
</dbReference>
<dbReference type="OrthoDB" id="9775296at2"/>
<keyword evidence="5" id="KW-1185">Reference proteome</keyword>
<protein>
    <submittedName>
        <fullName evidence="4">Short-chain dehydrogenase</fullName>
    </submittedName>
</protein>
<dbReference type="PRINTS" id="PR00081">
    <property type="entry name" value="GDHRDH"/>
</dbReference>
<sequence length="273" mass="29983">MNKVVIITGASNGMGYAATELFAKEGWQVIAGARRVEKIPSGSNILAIKVDVTDSEQNKNLVDQAIAKYGRIDVLINNAGYGEFGPTEEITVDKAKYQFDVNYFAAVDLANQVLPTMRQQGTGLIVNISSIGGDLYMPLGAHYHASKAALQQWSDVLDTEIRQFGLHSIVIQPGGTASAWAQIAMDNAKKNLHDNSPYKTLVTAVSNLLTSDRMPGATSEQLAQLFYRAANASKPKRRYFHASGDRLAVWAARNHPKVFKFTLDKFVDRLIKH</sequence>
<evidence type="ECO:0000256" key="2">
    <source>
        <dbReference type="ARBA" id="ARBA00023002"/>
    </source>
</evidence>
<dbReference type="STRING" id="1329250.WOSG25_080170"/>
<reference evidence="5" key="1">
    <citation type="journal article" date="2014" name="Genome Announc.">
        <title>Draft genome sequence of Weissella oryzae SG25T, isolated from fermented rice grains.</title>
        <authorList>
            <person name="Tanizawa Y."/>
            <person name="Fujisawa T."/>
            <person name="Mochizuki T."/>
            <person name="Kaminuma E."/>
            <person name="Suzuki Y."/>
            <person name="Nakamura Y."/>
            <person name="Tohno M."/>
        </authorList>
    </citation>
    <scope>NUCLEOTIDE SEQUENCE [LARGE SCALE GENOMIC DNA]</scope>
    <source>
        <strain evidence="5">DSM 25784 / JCM 18191 / LMG 30913 / SG25</strain>
    </source>
</reference>
<dbReference type="RefSeq" id="WP_027699197.1">
    <property type="nucleotide sequence ID" value="NZ_DF820491.1"/>
</dbReference>
<proteinExistence type="inferred from homology"/>
<dbReference type="eggNOG" id="COG4221">
    <property type="taxonomic scope" value="Bacteria"/>
</dbReference>
<comment type="similarity">
    <text evidence="1 3">Belongs to the short-chain dehydrogenases/reductases (SDR) family.</text>
</comment>
<keyword evidence="2" id="KW-0560">Oxidoreductase</keyword>
<dbReference type="Proteomes" id="UP000030643">
    <property type="component" value="Unassembled WGS sequence"/>
</dbReference>
<evidence type="ECO:0000256" key="1">
    <source>
        <dbReference type="ARBA" id="ARBA00006484"/>
    </source>
</evidence>
<dbReference type="CDD" id="cd05374">
    <property type="entry name" value="17beta-HSD-like_SDR_c"/>
    <property type="match status" value="1"/>
</dbReference>
<gene>
    <name evidence="4" type="ORF">WOSG25_080170</name>
</gene>
<dbReference type="InterPro" id="IPR036291">
    <property type="entry name" value="NAD(P)-bd_dom_sf"/>
</dbReference>
<dbReference type="AlphaFoldDB" id="A0A069CTP7"/>
<dbReference type="Gene3D" id="3.40.50.720">
    <property type="entry name" value="NAD(P)-binding Rossmann-like Domain"/>
    <property type="match status" value="1"/>
</dbReference>
<organism evidence="4 5">
    <name type="scientific">Weissella oryzae (strain DSM 25784 / JCM 18191 / LMG 30913 / SG25)</name>
    <dbReference type="NCBI Taxonomy" id="1329250"/>
    <lineage>
        <taxon>Bacteria</taxon>
        <taxon>Bacillati</taxon>
        <taxon>Bacillota</taxon>
        <taxon>Bacilli</taxon>
        <taxon>Lactobacillales</taxon>
        <taxon>Lactobacillaceae</taxon>
        <taxon>Weissella</taxon>
    </lineage>
</organism>
<evidence type="ECO:0000313" key="4">
    <source>
        <dbReference type="EMBL" id="GAK31185.1"/>
    </source>
</evidence>